<feature type="domain" description="Glycosyl transferase family 51" evidence="30">
    <location>
        <begin position="59"/>
        <end position="234"/>
    </location>
</feature>
<comment type="function">
    <text evidence="1">Cell wall formation. Synthesis of cross-linked peptidoglycan from the lipid intermediates. The enzyme has a penicillin-insensitive transglycosylase N-terminal domain (formation of linear glycan strands) and a penicillin-sensitive transpeptidase C-terminal domain (cross-linking of the peptide subunits).</text>
</comment>
<feature type="region of interest" description="Disordered" evidence="28">
    <location>
        <begin position="825"/>
        <end position="844"/>
    </location>
</feature>
<dbReference type="RefSeq" id="WP_147714461.1">
    <property type="nucleotide sequence ID" value="NZ_VKAD01000002.1"/>
</dbReference>
<dbReference type="GO" id="GO:0046677">
    <property type="term" value="P:response to antibiotic"/>
    <property type="evidence" value="ECO:0007669"/>
    <property type="project" value="UniProtKB-KW"/>
</dbReference>
<dbReference type="GO" id="GO:0005886">
    <property type="term" value="C:plasma membrane"/>
    <property type="evidence" value="ECO:0007669"/>
    <property type="project" value="UniProtKB-SubCell"/>
</dbReference>
<evidence type="ECO:0000256" key="28">
    <source>
        <dbReference type="SAM" id="MobiDB-lite"/>
    </source>
</evidence>
<evidence type="ECO:0000256" key="19">
    <source>
        <dbReference type="ARBA" id="ARBA00022989"/>
    </source>
</evidence>
<dbReference type="InterPro" id="IPR050396">
    <property type="entry name" value="Glycosyltr_51/Transpeptidase"/>
</dbReference>
<dbReference type="EC" id="3.4.16.4" evidence="6"/>
<dbReference type="GO" id="GO:0008658">
    <property type="term" value="F:penicillin binding"/>
    <property type="evidence" value="ECO:0007669"/>
    <property type="project" value="InterPro"/>
</dbReference>
<evidence type="ECO:0000256" key="10">
    <source>
        <dbReference type="ARBA" id="ARBA00022645"/>
    </source>
</evidence>
<evidence type="ECO:0000313" key="32">
    <source>
        <dbReference type="EMBL" id="TXR51864.1"/>
    </source>
</evidence>
<keyword evidence="13" id="KW-0808">Transferase</keyword>
<dbReference type="AlphaFoldDB" id="A0A5C8Z3H4"/>
<protein>
    <recommendedName>
        <fullName evidence="7">Penicillin-binding protein 1A</fullName>
        <ecNumber evidence="25">2.4.99.28</ecNumber>
        <ecNumber evidence="6">3.4.16.4</ecNumber>
    </recommendedName>
</protein>
<evidence type="ECO:0000259" key="30">
    <source>
        <dbReference type="Pfam" id="PF00912"/>
    </source>
</evidence>
<keyword evidence="9" id="KW-0997">Cell inner membrane</keyword>
<evidence type="ECO:0000256" key="7">
    <source>
        <dbReference type="ARBA" id="ARBA00018638"/>
    </source>
</evidence>
<keyword evidence="16" id="KW-0133">Cell shape</keyword>
<comment type="catalytic activity">
    <reaction evidence="26">
        <text>[GlcNAc-(1-&gt;4)-Mur2Ac(oyl-L-Ala-gamma-D-Glu-L-Lys-D-Ala-D-Ala)](n)-di-trans,octa-cis-undecaprenyl diphosphate + beta-D-GlcNAc-(1-&gt;4)-Mur2Ac(oyl-L-Ala-gamma-D-Glu-L-Lys-D-Ala-D-Ala)-di-trans,octa-cis-undecaprenyl diphosphate = [GlcNAc-(1-&gt;4)-Mur2Ac(oyl-L-Ala-gamma-D-Glu-L-Lys-D-Ala-D-Ala)](n+1)-di-trans,octa-cis-undecaprenyl diphosphate + di-trans,octa-cis-undecaprenyl diphosphate + H(+)</text>
        <dbReference type="Rhea" id="RHEA:23708"/>
        <dbReference type="Rhea" id="RHEA-COMP:9602"/>
        <dbReference type="Rhea" id="RHEA-COMP:9603"/>
        <dbReference type="ChEBI" id="CHEBI:15378"/>
        <dbReference type="ChEBI" id="CHEBI:58405"/>
        <dbReference type="ChEBI" id="CHEBI:60033"/>
        <dbReference type="ChEBI" id="CHEBI:78435"/>
        <dbReference type="EC" id="2.4.99.28"/>
    </reaction>
</comment>
<feature type="domain" description="Penicillin-binding protein transpeptidase" evidence="29">
    <location>
        <begin position="434"/>
        <end position="739"/>
    </location>
</feature>
<keyword evidence="20" id="KW-0472">Membrane</keyword>
<proteinExistence type="inferred from homology"/>
<evidence type="ECO:0000256" key="27">
    <source>
        <dbReference type="ARBA" id="ARBA00060592"/>
    </source>
</evidence>
<keyword evidence="15" id="KW-0378">Hydrolase</keyword>
<keyword evidence="17" id="KW-0735">Signal-anchor</keyword>
<keyword evidence="12" id="KW-0328">Glycosyltransferase</keyword>
<keyword evidence="33" id="KW-1185">Reference proteome</keyword>
<keyword evidence="10" id="KW-0121">Carboxypeptidase</keyword>
<evidence type="ECO:0000256" key="1">
    <source>
        <dbReference type="ARBA" id="ARBA00002624"/>
    </source>
</evidence>
<keyword evidence="8" id="KW-1003">Cell membrane</keyword>
<evidence type="ECO:0000256" key="24">
    <source>
        <dbReference type="ARBA" id="ARBA00034000"/>
    </source>
</evidence>
<dbReference type="GO" id="GO:0030288">
    <property type="term" value="C:outer membrane-bounded periplasmic space"/>
    <property type="evidence" value="ECO:0007669"/>
    <property type="project" value="TreeGrafter"/>
</dbReference>
<dbReference type="UniPathway" id="UPA00219"/>
<keyword evidence="18" id="KW-0573">Peptidoglycan synthesis</keyword>
<keyword evidence="14" id="KW-0812">Transmembrane</keyword>
<keyword evidence="23" id="KW-0961">Cell wall biogenesis/degradation</keyword>
<evidence type="ECO:0000256" key="5">
    <source>
        <dbReference type="ARBA" id="ARBA00007739"/>
    </source>
</evidence>
<evidence type="ECO:0000256" key="16">
    <source>
        <dbReference type="ARBA" id="ARBA00022960"/>
    </source>
</evidence>
<evidence type="ECO:0000256" key="25">
    <source>
        <dbReference type="ARBA" id="ARBA00044770"/>
    </source>
</evidence>
<dbReference type="Pfam" id="PF00912">
    <property type="entry name" value="Transgly"/>
    <property type="match status" value="1"/>
</dbReference>
<comment type="pathway">
    <text evidence="27">Glycan biosynthesis.</text>
</comment>
<dbReference type="Proteomes" id="UP000321764">
    <property type="component" value="Unassembled WGS sequence"/>
</dbReference>
<evidence type="ECO:0000259" key="31">
    <source>
        <dbReference type="Pfam" id="PF17092"/>
    </source>
</evidence>
<dbReference type="InterPro" id="IPR031376">
    <property type="entry name" value="PCB_OB"/>
</dbReference>
<evidence type="ECO:0000256" key="15">
    <source>
        <dbReference type="ARBA" id="ARBA00022801"/>
    </source>
</evidence>
<feature type="domain" description="Penicillin-binding protein OB-like" evidence="31">
    <location>
        <begin position="321"/>
        <end position="432"/>
    </location>
</feature>
<dbReference type="GO" id="GO:0071555">
    <property type="term" value="P:cell wall organization"/>
    <property type="evidence" value="ECO:0007669"/>
    <property type="project" value="UniProtKB-KW"/>
</dbReference>
<dbReference type="InterPro" id="IPR023346">
    <property type="entry name" value="Lysozyme-like_dom_sf"/>
</dbReference>
<dbReference type="NCBIfam" id="TIGR02074">
    <property type="entry name" value="PBP_1a_fam"/>
    <property type="match status" value="1"/>
</dbReference>
<keyword evidence="21" id="KW-0046">Antibiotic resistance</keyword>
<dbReference type="PANTHER" id="PTHR32282">
    <property type="entry name" value="BINDING PROTEIN TRANSPEPTIDASE, PUTATIVE-RELATED"/>
    <property type="match status" value="1"/>
</dbReference>
<evidence type="ECO:0000256" key="17">
    <source>
        <dbReference type="ARBA" id="ARBA00022968"/>
    </source>
</evidence>
<gene>
    <name evidence="32" type="ORF">FME95_10575</name>
</gene>
<dbReference type="Gene3D" id="1.10.3810.10">
    <property type="entry name" value="Biosynthetic peptidoglycan transglycosylase-like"/>
    <property type="match status" value="1"/>
</dbReference>
<comment type="catalytic activity">
    <reaction evidence="24">
        <text>Preferential cleavage: (Ac)2-L-Lys-D-Ala-|-D-Ala. Also transpeptidation of peptidyl-alanyl moieties that are N-acyl substituents of D-alanine.</text>
        <dbReference type="EC" id="3.4.16.4"/>
    </reaction>
</comment>
<evidence type="ECO:0000256" key="12">
    <source>
        <dbReference type="ARBA" id="ARBA00022676"/>
    </source>
</evidence>
<dbReference type="InterPro" id="IPR012338">
    <property type="entry name" value="Beta-lactam/transpept-like"/>
</dbReference>
<comment type="pathway">
    <text evidence="3">Cell wall biogenesis; peptidoglycan biosynthesis.</text>
</comment>
<evidence type="ECO:0000256" key="22">
    <source>
        <dbReference type="ARBA" id="ARBA00023268"/>
    </source>
</evidence>
<dbReference type="InterPro" id="IPR001264">
    <property type="entry name" value="Glyco_trans_51"/>
</dbReference>
<evidence type="ECO:0000256" key="14">
    <source>
        <dbReference type="ARBA" id="ARBA00022692"/>
    </source>
</evidence>
<evidence type="ECO:0000256" key="21">
    <source>
        <dbReference type="ARBA" id="ARBA00023251"/>
    </source>
</evidence>
<dbReference type="GO" id="GO:0008360">
    <property type="term" value="P:regulation of cell shape"/>
    <property type="evidence" value="ECO:0007669"/>
    <property type="project" value="UniProtKB-KW"/>
</dbReference>
<feature type="compositionally biased region" description="Polar residues" evidence="28">
    <location>
        <begin position="831"/>
        <end position="844"/>
    </location>
</feature>
<comment type="caution">
    <text evidence="32">The sequence shown here is derived from an EMBL/GenBank/DDBJ whole genome shotgun (WGS) entry which is preliminary data.</text>
</comment>
<evidence type="ECO:0000256" key="4">
    <source>
        <dbReference type="ARBA" id="ARBA00007090"/>
    </source>
</evidence>
<accession>A0A5C8Z3H4</accession>
<sequence length="844" mass="92591">MKILTKFIHFLLWLCASLLCTAVLIAASVYLYLSPQLPDVKTLKDFKLQTPMRVMSADNKLIAEYGEKRRAPIAFQNVPIPFIQALIAIEDKRFEEHHGVDPIRFTRVTLDVLITGDKEGAGGSTLTQQVARNYFLSQQKTFTRKFTEILLALKMEQELSKAEIFELYINKHFLGYRSYGIQAAATVYYGKDVNDLTLPQMAMIAGLHQAPSSANPIANPERAKRRRDGVLAAMLSNQFITQSEYELAVAEPISARYHGNNPDFEAYYLAEMVRAEMIDRFGDAAYTDGYTVYTTVNSELQEAANRGVRKTLISYSRRHGYLGPEQQLVGEGTTEREILQSNLSELNKLPTFGGLQPALVVTGKKDELSFIPKGSDRLYSLTLEQVAWARKRIDVDEFGPQLTHVNQVAVPGDVIRVEQTEDGWALAQVPQAQGALVALSPVDGSIQALVGGFDYVLNKYNRAVQSSRQPGSNFKPFIYAAAIDKGYTPATIVNDAPIVRPDSSIEDVWRPKNSGDRYLGPIPFRQALYQSRNLSSIRILDDIGVNYARNYAAKFGFDGNALANDMTLVLGSTAMPPIQVATGYAVFANGGYRVEPYFIDRIEDQSGNILFEASPATVCRGCPDTEQFDLAESPSTSTTAIDIAPLSLSLDQGPPEEEGVSVQAKAEQEHAPRVISAQTAFLMNSILQDVVQKGTGRAANAALNRSDLGGKTGTTNDAVDAWFTGYNGDYVAATWVGYDSHKSLGASEYGGKAALPGWIEFMETALANKPLNTQPQPVGIVRVRIDPRNGLLATARTPNAVFEYFKEDEAPTEYSSDSNLSIDFSADQPAIPTSSSDGGVNSLF</sequence>
<dbReference type="InterPro" id="IPR036950">
    <property type="entry name" value="PBP_transglycosylase"/>
</dbReference>
<evidence type="ECO:0000256" key="11">
    <source>
        <dbReference type="ARBA" id="ARBA00022670"/>
    </source>
</evidence>
<dbReference type="GO" id="GO:0009252">
    <property type="term" value="P:peptidoglycan biosynthetic process"/>
    <property type="evidence" value="ECO:0007669"/>
    <property type="project" value="UniProtKB-UniPathway"/>
</dbReference>
<dbReference type="FunFam" id="1.10.3810.10:FF:000003">
    <property type="entry name" value="Penicillin-binding protein 1a"/>
    <property type="match status" value="1"/>
</dbReference>
<keyword evidence="11" id="KW-0645">Protease</keyword>
<evidence type="ECO:0000259" key="29">
    <source>
        <dbReference type="Pfam" id="PF00905"/>
    </source>
</evidence>
<evidence type="ECO:0000313" key="33">
    <source>
        <dbReference type="Proteomes" id="UP000321764"/>
    </source>
</evidence>
<dbReference type="Gene3D" id="3.40.710.10">
    <property type="entry name" value="DD-peptidase/beta-lactamase superfamily"/>
    <property type="match status" value="2"/>
</dbReference>
<comment type="similarity">
    <text evidence="4">In the C-terminal section; belongs to the transpeptidase family.</text>
</comment>
<dbReference type="SUPFAM" id="SSF53955">
    <property type="entry name" value="Lysozyme-like"/>
    <property type="match status" value="1"/>
</dbReference>
<dbReference type="OrthoDB" id="9766909at2"/>
<evidence type="ECO:0000256" key="8">
    <source>
        <dbReference type="ARBA" id="ARBA00022475"/>
    </source>
</evidence>
<dbReference type="SUPFAM" id="SSF56601">
    <property type="entry name" value="beta-lactamase/transpeptidase-like"/>
    <property type="match status" value="1"/>
</dbReference>
<organism evidence="32 33">
    <name type="scientific">Reinekea thalattae</name>
    <dbReference type="NCBI Taxonomy" id="2593301"/>
    <lineage>
        <taxon>Bacteria</taxon>
        <taxon>Pseudomonadati</taxon>
        <taxon>Pseudomonadota</taxon>
        <taxon>Gammaproteobacteria</taxon>
        <taxon>Oceanospirillales</taxon>
        <taxon>Saccharospirillaceae</taxon>
        <taxon>Reinekea</taxon>
    </lineage>
</organism>
<comment type="subcellular location">
    <subcellularLocation>
        <location evidence="2">Cell inner membrane</location>
        <topology evidence="2">Single-pass type II membrane protein</topology>
    </subcellularLocation>
</comment>
<keyword evidence="19" id="KW-1133">Transmembrane helix</keyword>
<evidence type="ECO:0000256" key="26">
    <source>
        <dbReference type="ARBA" id="ARBA00049902"/>
    </source>
</evidence>
<dbReference type="EC" id="2.4.99.28" evidence="25"/>
<dbReference type="GO" id="GO:0009002">
    <property type="term" value="F:serine-type D-Ala-D-Ala carboxypeptidase activity"/>
    <property type="evidence" value="ECO:0007669"/>
    <property type="project" value="UniProtKB-EC"/>
</dbReference>
<name>A0A5C8Z3H4_9GAMM</name>
<dbReference type="EMBL" id="VKAD01000002">
    <property type="protein sequence ID" value="TXR51864.1"/>
    <property type="molecule type" value="Genomic_DNA"/>
</dbReference>
<dbReference type="InterPro" id="IPR001460">
    <property type="entry name" value="PCN-bd_Tpept"/>
</dbReference>
<dbReference type="Pfam" id="PF17092">
    <property type="entry name" value="PCB_OB"/>
    <property type="match status" value="1"/>
</dbReference>
<evidence type="ECO:0000256" key="3">
    <source>
        <dbReference type="ARBA" id="ARBA00004752"/>
    </source>
</evidence>
<dbReference type="Pfam" id="PF00905">
    <property type="entry name" value="Transpeptidase"/>
    <property type="match status" value="1"/>
</dbReference>
<evidence type="ECO:0000256" key="9">
    <source>
        <dbReference type="ARBA" id="ARBA00022519"/>
    </source>
</evidence>
<comment type="similarity">
    <text evidence="5">In the N-terminal section; belongs to the glycosyltransferase 51 family.</text>
</comment>
<evidence type="ECO:0000256" key="13">
    <source>
        <dbReference type="ARBA" id="ARBA00022679"/>
    </source>
</evidence>
<dbReference type="GO" id="GO:0006508">
    <property type="term" value="P:proteolysis"/>
    <property type="evidence" value="ECO:0007669"/>
    <property type="project" value="UniProtKB-KW"/>
</dbReference>
<evidence type="ECO:0000256" key="20">
    <source>
        <dbReference type="ARBA" id="ARBA00023136"/>
    </source>
</evidence>
<keyword evidence="22" id="KW-0511">Multifunctional enzyme</keyword>
<dbReference type="GO" id="GO:0008955">
    <property type="term" value="F:peptidoglycan glycosyltransferase activity"/>
    <property type="evidence" value="ECO:0007669"/>
    <property type="project" value="UniProtKB-EC"/>
</dbReference>
<evidence type="ECO:0000256" key="18">
    <source>
        <dbReference type="ARBA" id="ARBA00022984"/>
    </source>
</evidence>
<evidence type="ECO:0000256" key="23">
    <source>
        <dbReference type="ARBA" id="ARBA00023316"/>
    </source>
</evidence>
<evidence type="ECO:0000256" key="2">
    <source>
        <dbReference type="ARBA" id="ARBA00004249"/>
    </source>
</evidence>
<reference evidence="32 33" key="1">
    <citation type="submission" date="2019-07" db="EMBL/GenBank/DDBJ databases">
        <title>Reinekea sp. strain SSH23 genome sequencing and assembly.</title>
        <authorList>
            <person name="Kim I."/>
        </authorList>
    </citation>
    <scope>NUCLEOTIDE SEQUENCE [LARGE SCALE GENOMIC DNA]</scope>
    <source>
        <strain evidence="32 33">SSH23</strain>
    </source>
</reference>
<evidence type="ECO:0000256" key="6">
    <source>
        <dbReference type="ARBA" id="ARBA00012448"/>
    </source>
</evidence>
<dbReference type="PANTHER" id="PTHR32282:SF27">
    <property type="entry name" value="PENICILLIN-BINDING PROTEIN 1A"/>
    <property type="match status" value="1"/>
</dbReference>